<evidence type="ECO:0000259" key="2">
    <source>
        <dbReference type="PROSITE" id="PS50994"/>
    </source>
</evidence>
<dbReference type="GO" id="GO:0015074">
    <property type="term" value="P:DNA integration"/>
    <property type="evidence" value="ECO:0007669"/>
    <property type="project" value="InterPro"/>
</dbReference>
<sequence>MFIDYRALNKKNDKNQVPLPRIDEVWDQVGKAKYFSTLDPRSGYHQIRLKDSDIEKTAFRTRLFLDTFVLVYLDDILVYSKTKEEHVKHLKTVLILLREHKLYGTLSKYFATIATPLSNLIRKNNPLKWEKPQALAFQELKQRLTEAPVLRCADPNLPYQLTADASQTGVEAVLTQTDESACRPVAYASRKLNPAEQGYSTHERELLAIIYALHTRRPYLHGSKFKIMNDHHPLKYLDTQKTGKSNVVADALSRQYKENGFTYIKALLLANYDERYPQLREKCLQCQEAKSSTQNQLGNLRPFPPPTKKWEVISMDFIFDLPKTMDGKTAIMVVVDKLSKRTHFIPLRSDNSAKTIATTFCKEINKHHGLLRKIISDRDTRFGLGKYLPGVEFAYNNHVNDTTRQTPFFLEYGQHPFAISDIIHSDISENALKKHIGDKVMLSTKNLPINPGRTKKFAPKYIGPFTVLEVLASVHTN</sequence>
<dbReference type="SUPFAM" id="SSF56672">
    <property type="entry name" value="DNA/RNA polymerases"/>
    <property type="match status" value="1"/>
</dbReference>
<dbReference type="KEGG" id="ccp:CHC_T00006619001"/>
<name>R7QPB9_CHOCR</name>
<dbReference type="Gene3D" id="3.30.420.10">
    <property type="entry name" value="Ribonuclease H-like superfamily/Ribonuclease H"/>
    <property type="match status" value="1"/>
</dbReference>
<dbReference type="InterPro" id="IPR043502">
    <property type="entry name" value="DNA/RNA_pol_sf"/>
</dbReference>
<dbReference type="FunFam" id="3.30.70.270:FF:000003">
    <property type="entry name" value="Transposon Ty3-G Gag-Pol polyprotein"/>
    <property type="match status" value="1"/>
</dbReference>
<dbReference type="FunFam" id="3.10.20.370:FF:000001">
    <property type="entry name" value="Retrovirus-related Pol polyprotein from transposon 17.6-like protein"/>
    <property type="match status" value="1"/>
</dbReference>
<dbReference type="PANTHER" id="PTHR37984">
    <property type="entry name" value="PROTEIN CBG26694"/>
    <property type="match status" value="1"/>
</dbReference>
<dbReference type="InterPro" id="IPR012337">
    <property type="entry name" value="RNaseH-like_sf"/>
</dbReference>
<proteinExistence type="predicted"/>
<dbReference type="Gene3D" id="3.30.70.270">
    <property type="match status" value="1"/>
</dbReference>
<organism evidence="3 4">
    <name type="scientific">Chondrus crispus</name>
    <name type="common">Carrageen Irish moss</name>
    <name type="synonym">Polymorpha crispa</name>
    <dbReference type="NCBI Taxonomy" id="2769"/>
    <lineage>
        <taxon>Eukaryota</taxon>
        <taxon>Rhodophyta</taxon>
        <taxon>Florideophyceae</taxon>
        <taxon>Rhodymeniophycidae</taxon>
        <taxon>Gigartinales</taxon>
        <taxon>Gigartinaceae</taxon>
        <taxon>Chondrus</taxon>
    </lineage>
</organism>
<dbReference type="AlphaFoldDB" id="R7QPB9"/>
<feature type="domain" description="Integrase catalytic" evidence="2">
    <location>
        <begin position="301"/>
        <end position="477"/>
    </location>
</feature>
<keyword evidence="4" id="KW-1185">Reference proteome</keyword>
<reference evidence="4" key="1">
    <citation type="journal article" date="2013" name="Proc. Natl. Acad. Sci. U.S.A.">
        <title>Genome structure and metabolic features in the red seaweed Chondrus crispus shed light on evolution of the Archaeplastida.</title>
        <authorList>
            <person name="Collen J."/>
            <person name="Porcel B."/>
            <person name="Carre W."/>
            <person name="Ball S.G."/>
            <person name="Chaparro C."/>
            <person name="Tonon T."/>
            <person name="Barbeyron T."/>
            <person name="Michel G."/>
            <person name="Noel B."/>
            <person name="Valentin K."/>
            <person name="Elias M."/>
            <person name="Artiguenave F."/>
            <person name="Arun A."/>
            <person name="Aury J.M."/>
            <person name="Barbosa-Neto J.F."/>
            <person name="Bothwell J.H."/>
            <person name="Bouget F.Y."/>
            <person name="Brillet L."/>
            <person name="Cabello-Hurtado F."/>
            <person name="Capella-Gutierrez S."/>
            <person name="Charrier B."/>
            <person name="Cladiere L."/>
            <person name="Cock J.M."/>
            <person name="Coelho S.M."/>
            <person name="Colleoni C."/>
            <person name="Czjzek M."/>
            <person name="Da Silva C."/>
            <person name="Delage L."/>
            <person name="Denoeud F."/>
            <person name="Deschamps P."/>
            <person name="Dittami S.M."/>
            <person name="Gabaldon T."/>
            <person name="Gachon C.M."/>
            <person name="Groisillier A."/>
            <person name="Herve C."/>
            <person name="Jabbari K."/>
            <person name="Katinka M."/>
            <person name="Kloareg B."/>
            <person name="Kowalczyk N."/>
            <person name="Labadie K."/>
            <person name="Leblanc C."/>
            <person name="Lopez P.J."/>
            <person name="McLachlan D.H."/>
            <person name="Meslet-Cladiere L."/>
            <person name="Moustafa A."/>
            <person name="Nehr Z."/>
            <person name="Nyvall Collen P."/>
            <person name="Panaud O."/>
            <person name="Partensky F."/>
            <person name="Poulain J."/>
            <person name="Rensing S.A."/>
            <person name="Rousvoal S."/>
            <person name="Samson G."/>
            <person name="Symeonidi A."/>
            <person name="Weissenbach J."/>
            <person name="Zambounis A."/>
            <person name="Wincker P."/>
            <person name="Boyen C."/>
        </authorList>
    </citation>
    <scope>NUCLEOTIDE SEQUENCE [LARGE SCALE GENOMIC DNA]</scope>
    <source>
        <strain evidence="4">cv. Stackhouse</strain>
    </source>
</reference>
<evidence type="ECO:0000313" key="4">
    <source>
        <dbReference type="Proteomes" id="UP000012073"/>
    </source>
</evidence>
<accession>R7QPB9</accession>
<dbReference type="OrthoDB" id="415724at2759"/>
<dbReference type="InterPro" id="IPR001584">
    <property type="entry name" value="Integrase_cat-core"/>
</dbReference>
<dbReference type="RefSeq" id="XP_005719242.1">
    <property type="nucleotide sequence ID" value="XM_005719185.1"/>
</dbReference>
<dbReference type="Proteomes" id="UP000012073">
    <property type="component" value="Unassembled WGS sequence"/>
</dbReference>
<gene>
    <name evidence="3" type="ORF">CHC_T00006619001</name>
</gene>
<dbReference type="Gene3D" id="3.10.20.370">
    <property type="match status" value="1"/>
</dbReference>
<dbReference type="InterPro" id="IPR043128">
    <property type="entry name" value="Rev_trsase/Diguanyl_cyclase"/>
</dbReference>
<dbReference type="PANTHER" id="PTHR37984:SF5">
    <property type="entry name" value="PROTEIN NYNRIN-LIKE"/>
    <property type="match status" value="1"/>
</dbReference>
<keyword evidence="1" id="KW-0511">Multifunctional enzyme</keyword>
<dbReference type="STRING" id="2769.R7QPB9"/>
<dbReference type="SUPFAM" id="SSF53098">
    <property type="entry name" value="Ribonuclease H-like"/>
    <property type="match status" value="1"/>
</dbReference>
<dbReference type="CDD" id="cd09274">
    <property type="entry name" value="RNase_HI_RT_Ty3"/>
    <property type="match status" value="1"/>
</dbReference>
<dbReference type="Gramene" id="CDF39331">
    <property type="protein sequence ID" value="CDF39331"/>
    <property type="gene ID" value="CHC_T00006619001"/>
</dbReference>
<dbReference type="InterPro" id="IPR041577">
    <property type="entry name" value="RT_RNaseH_2"/>
</dbReference>
<dbReference type="PROSITE" id="PS50994">
    <property type="entry name" value="INTEGRASE"/>
    <property type="match status" value="1"/>
</dbReference>
<dbReference type="GO" id="GO:0003676">
    <property type="term" value="F:nucleic acid binding"/>
    <property type="evidence" value="ECO:0007669"/>
    <property type="project" value="InterPro"/>
</dbReference>
<dbReference type="EMBL" id="HG002022">
    <property type="protein sequence ID" value="CDF39331.1"/>
    <property type="molecule type" value="Genomic_DNA"/>
</dbReference>
<evidence type="ECO:0000256" key="1">
    <source>
        <dbReference type="ARBA" id="ARBA00023268"/>
    </source>
</evidence>
<dbReference type="Pfam" id="PF17919">
    <property type="entry name" value="RT_RNaseH_2"/>
    <property type="match status" value="1"/>
</dbReference>
<dbReference type="InterPro" id="IPR050951">
    <property type="entry name" value="Retrovirus_Pol_polyprotein"/>
</dbReference>
<evidence type="ECO:0000313" key="3">
    <source>
        <dbReference type="EMBL" id="CDF39331.1"/>
    </source>
</evidence>
<dbReference type="GO" id="GO:0003824">
    <property type="term" value="F:catalytic activity"/>
    <property type="evidence" value="ECO:0007669"/>
    <property type="project" value="UniProtKB-KW"/>
</dbReference>
<dbReference type="CDD" id="cd01647">
    <property type="entry name" value="RT_LTR"/>
    <property type="match status" value="1"/>
</dbReference>
<dbReference type="GeneID" id="17326959"/>
<dbReference type="PhylomeDB" id="R7QPB9"/>
<dbReference type="InterPro" id="IPR036397">
    <property type="entry name" value="RNaseH_sf"/>
</dbReference>
<protein>
    <recommendedName>
        <fullName evidence="2">Integrase catalytic domain-containing protein</fullName>
    </recommendedName>
</protein>